<accession>A0A3M0AG02</accession>
<evidence type="ECO:0000313" key="5">
    <source>
        <dbReference type="Proteomes" id="UP000267187"/>
    </source>
</evidence>
<sequence length="282" mass="30541">MNSFENRVIAVTGAASGIGRALSLKLTQLGAKIAAADLNDQGLADLKAEISGLGGECFCFNLDVSQQADFAEFAAATEAHFGQVDGIINNAGVTLVSAVRDMKRSDFEWLMNINFWGVVNGCDAFLPYLRKSDDAHIVNISSLFGLLALPLQSAYNASKFAVRGYTEALKMEMAGTPINVSAVHPGGIKTAIAKNSRVNEASLKNGKAALLKDFEKAAITTAEDAADIIIGGMLKNKRRIIVGKDARWMDRFVRWFPGSYEKLFGFEKGVLARRKREAKDQE</sequence>
<dbReference type="SUPFAM" id="SSF51735">
    <property type="entry name" value="NAD(P)-binding Rossmann-fold domains"/>
    <property type="match status" value="1"/>
</dbReference>
<proteinExistence type="inferred from homology"/>
<evidence type="ECO:0000256" key="1">
    <source>
        <dbReference type="ARBA" id="ARBA00006484"/>
    </source>
</evidence>
<evidence type="ECO:0000313" key="4">
    <source>
        <dbReference type="EMBL" id="RMA82529.1"/>
    </source>
</evidence>
<gene>
    <name evidence="4" type="ORF">DFR27_0479</name>
</gene>
<dbReference type="OrthoDB" id="6503536at2"/>
<dbReference type="RefSeq" id="WP_121875854.1">
    <property type="nucleotide sequence ID" value="NZ_REFJ01000001.1"/>
</dbReference>
<dbReference type="Pfam" id="PF00106">
    <property type="entry name" value="adh_short"/>
    <property type="match status" value="1"/>
</dbReference>
<dbReference type="GO" id="GO:0016491">
    <property type="term" value="F:oxidoreductase activity"/>
    <property type="evidence" value="ECO:0007669"/>
    <property type="project" value="UniProtKB-KW"/>
</dbReference>
<name>A0A3M0AG02_9GAMM</name>
<reference evidence="4 5" key="1">
    <citation type="submission" date="2018-10" db="EMBL/GenBank/DDBJ databases">
        <title>Genomic Encyclopedia of Type Strains, Phase IV (KMG-IV): sequencing the most valuable type-strain genomes for metagenomic binning, comparative biology and taxonomic classification.</title>
        <authorList>
            <person name="Goeker M."/>
        </authorList>
    </citation>
    <scope>NUCLEOTIDE SEQUENCE [LARGE SCALE GENOMIC DNA]</scope>
    <source>
        <strain evidence="4 5">DSM 25080</strain>
    </source>
</reference>
<dbReference type="EMBL" id="REFJ01000001">
    <property type="protein sequence ID" value="RMA82529.1"/>
    <property type="molecule type" value="Genomic_DNA"/>
</dbReference>
<comment type="similarity">
    <text evidence="1 3">Belongs to the short-chain dehydrogenases/reductases (SDR) family.</text>
</comment>
<dbReference type="AlphaFoldDB" id="A0A3M0AG02"/>
<dbReference type="InterPro" id="IPR036291">
    <property type="entry name" value="NAD(P)-bd_dom_sf"/>
</dbReference>
<evidence type="ECO:0000256" key="3">
    <source>
        <dbReference type="RuleBase" id="RU000363"/>
    </source>
</evidence>
<dbReference type="PANTHER" id="PTHR43391:SF82">
    <property type="entry name" value="OXIDOREDUCTASE SADH-RELATED"/>
    <property type="match status" value="1"/>
</dbReference>
<organism evidence="4 5">
    <name type="scientific">Umboniibacter marinipuniceus</name>
    <dbReference type="NCBI Taxonomy" id="569599"/>
    <lineage>
        <taxon>Bacteria</taxon>
        <taxon>Pseudomonadati</taxon>
        <taxon>Pseudomonadota</taxon>
        <taxon>Gammaproteobacteria</taxon>
        <taxon>Cellvibrionales</taxon>
        <taxon>Cellvibrionaceae</taxon>
        <taxon>Umboniibacter</taxon>
    </lineage>
</organism>
<dbReference type="PRINTS" id="PR00081">
    <property type="entry name" value="GDHRDH"/>
</dbReference>
<dbReference type="InterPro" id="IPR002347">
    <property type="entry name" value="SDR_fam"/>
</dbReference>
<dbReference type="PRINTS" id="PR00080">
    <property type="entry name" value="SDRFAMILY"/>
</dbReference>
<dbReference type="Gene3D" id="3.40.50.720">
    <property type="entry name" value="NAD(P)-binding Rossmann-like Domain"/>
    <property type="match status" value="1"/>
</dbReference>
<evidence type="ECO:0000256" key="2">
    <source>
        <dbReference type="ARBA" id="ARBA00023002"/>
    </source>
</evidence>
<dbReference type="FunFam" id="3.40.50.720:FF:000084">
    <property type="entry name" value="Short-chain dehydrogenase reductase"/>
    <property type="match status" value="1"/>
</dbReference>
<keyword evidence="2" id="KW-0560">Oxidoreductase</keyword>
<dbReference type="PANTHER" id="PTHR43391">
    <property type="entry name" value="RETINOL DEHYDROGENASE-RELATED"/>
    <property type="match status" value="1"/>
</dbReference>
<comment type="caution">
    <text evidence="4">The sequence shown here is derived from an EMBL/GenBank/DDBJ whole genome shotgun (WGS) entry which is preliminary data.</text>
</comment>
<dbReference type="Proteomes" id="UP000267187">
    <property type="component" value="Unassembled WGS sequence"/>
</dbReference>
<keyword evidence="5" id="KW-1185">Reference proteome</keyword>
<protein>
    <submittedName>
        <fullName evidence="4">NADP-dependent 3-hydroxy acid dehydrogenase YdfG</fullName>
    </submittedName>
</protein>